<keyword evidence="8" id="KW-0784">Thiamine biosynthesis</keyword>
<evidence type="ECO:0000259" key="12">
    <source>
        <dbReference type="Pfam" id="PF09084"/>
    </source>
</evidence>
<comment type="subunit">
    <text evidence="4">Homodimer.</text>
</comment>
<evidence type="ECO:0000256" key="5">
    <source>
        <dbReference type="ARBA" id="ARBA00022679"/>
    </source>
</evidence>
<evidence type="ECO:0000313" key="14">
    <source>
        <dbReference type="Proteomes" id="UP000671879"/>
    </source>
</evidence>
<dbReference type="Pfam" id="PF09084">
    <property type="entry name" value="NMT1"/>
    <property type="match status" value="1"/>
</dbReference>
<evidence type="ECO:0000313" key="13">
    <source>
        <dbReference type="EMBL" id="QTX32504.1"/>
    </source>
</evidence>
<dbReference type="GO" id="GO:0009228">
    <property type="term" value="P:thiamine biosynthetic process"/>
    <property type="evidence" value="ECO:0007669"/>
    <property type="project" value="UniProtKB-KW"/>
</dbReference>
<dbReference type="KEGG" id="aram:KAR29_00705"/>
<dbReference type="GO" id="GO:0016740">
    <property type="term" value="F:transferase activity"/>
    <property type="evidence" value="ECO:0007669"/>
    <property type="project" value="UniProtKB-KW"/>
</dbReference>
<evidence type="ECO:0000256" key="2">
    <source>
        <dbReference type="ARBA" id="ARBA00004948"/>
    </source>
</evidence>
<keyword evidence="9" id="KW-0408">Iron</keyword>
<gene>
    <name evidence="13" type="ORF">KAR29_00705</name>
</gene>
<dbReference type="AlphaFoldDB" id="A0A9Q7ADS4"/>
<evidence type="ECO:0000256" key="4">
    <source>
        <dbReference type="ARBA" id="ARBA00011738"/>
    </source>
</evidence>
<protein>
    <recommendedName>
        <fullName evidence="10">Thiamine pyrimidine synthase</fullName>
    </recommendedName>
</protein>
<evidence type="ECO:0000256" key="10">
    <source>
        <dbReference type="ARBA" id="ARBA00033171"/>
    </source>
</evidence>
<comment type="pathway">
    <text evidence="2">Cofactor biosynthesis; thiamine diphosphate biosynthesis.</text>
</comment>
<organism evidence="13 14">
    <name type="scientific">Aminithiophilus ramosus</name>
    <dbReference type="NCBI Taxonomy" id="3029084"/>
    <lineage>
        <taxon>Bacteria</taxon>
        <taxon>Thermotogati</taxon>
        <taxon>Synergistota</taxon>
        <taxon>Synergistia</taxon>
        <taxon>Synergistales</taxon>
        <taxon>Aminithiophilaceae</taxon>
        <taxon>Aminithiophilus</taxon>
    </lineage>
</organism>
<dbReference type="GO" id="GO:0046872">
    <property type="term" value="F:metal ion binding"/>
    <property type="evidence" value="ECO:0007669"/>
    <property type="project" value="UniProtKB-KW"/>
</dbReference>
<dbReference type="EMBL" id="CP072943">
    <property type="protein sequence ID" value="QTX32504.1"/>
    <property type="molecule type" value="Genomic_DNA"/>
</dbReference>
<proteinExistence type="inferred from homology"/>
<evidence type="ECO:0000256" key="8">
    <source>
        <dbReference type="ARBA" id="ARBA00022977"/>
    </source>
</evidence>
<comment type="similarity">
    <text evidence="3">Belongs to the NMT1/THI5 family.</text>
</comment>
<keyword evidence="5" id="KW-0808">Transferase</keyword>
<dbReference type="InterPro" id="IPR027939">
    <property type="entry name" value="NMT1/THI5"/>
</dbReference>
<dbReference type="PANTHER" id="PTHR31528">
    <property type="entry name" value="4-AMINO-5-HYDROXYMETHYL-2-METHYLPYRIMIDINE PHOSPHATE SYNTHASE THI11-RELATED"/>
    <property type="match status" value="1"/>
</dbReference>
<name>A0A9Q7ADS4_9BACT</name>
<feature type="domain" description="SsuA/THI5-like" evidence="12">
    <location>
        <begin position="41"/>
        <end position="250"/>
    </location>
</feature>
<evidence type="ECO:0000256" key="9">
    <source>
        <dbReference type="ARBA" id="ARBA00023004"/>
    </source>
</evidence>
<dbReference type="SUPFAM" id="SSF53850">
    <property type="entry name" value="Periplasmic binding protein-like II"/>
    <property type="match status" value="1"/>
</dbReference>
<keyword evidence="14" id="KW-1185">Reference proteome</keyword>
<sequence length="321" mass="35692">MLRALLQRGPALALLVGLMGLAVPARAFTTIRLALQWVPQAQFAGYYVAFEKGFYLRRGLDVFIIRGGPNREPVRALLAGEADVGTFFLSAALLYRDRGVPLVHLGQIVGRSHQVLLAWRDRGVDGIDDLNGRKVTLWGDDFRGGYLALFEDGAVTPKLIPQYDSITLFRRGLVDACAAMSYNELHRLLLSGVDAEELTVIDLAEKGYSFPEDGLYALAPFAETHPEACGDFVEATLEGWRYAAENVDEALDIVMAYARRAHVPTNRVHQRWMLERILPSILAEPGVLSREAYERTARTLERVGLIARPLPFSLFRGGERP</sequence>
<evidence type="ECO:0000256" key="3">
    <source>
        <dbReference type="ARBA" id="ARBA00009406"/>
    </source>
</evidence>
<evidence type="ECO:0000256" key="7">
    <source>
        <dbReference type="ARBA" id="ARBA00022898"/>
    </source>
</evidence>
<keyword evidence="7" id="KW-0663">Pyridoxal phosphate</keyword>
<dbReference type="InterPro" id="IPR015168">
    <property type="entry name" value="SsuA/THI5"/>
</dbReference>
<comment type="function">
    <text evidence="1">Responsible for the formation of the pyrimidine heterocycle in the thiamine biosynthesis pathway. Catalyzes the formation of hydroxymethylpyrimidine phosphate (HMP-P) from histidine and pyridoxal phosphate (PLP). The protein uses PLP and the active site histidine to form HMP-P, generating an inactive enzyme. The enzyme can only undergo a single turnover, which suggests it is a suicide enzyme.</text>
</comment>
<dbReference type="Gene3D" id="3.40.190.10">
    <property type="entry name" value="Periplasmic binding protein-like II"/>
    <property type="match status" value="2"/>
</dbReference>
<reference evidence="14" key="1">
    <citation type="submission" date="2021-04" db="EMBL/GenBank/DDBJ databases">
        <title>A novel Synergistetes isolate from a pyrite-forming mixed culture.</title>
        <authorList>
            <person name="Bunk B."/>
            <person name="Sproer C."/>
            <person name="Spring S."/>
            <person name="Pester M."/>
        </authorList>
    </citation>
    <scope>NUCLEOTIDE SEQUENCE [LARGE SCALE GENOMIC DNA]</scope>
    <source>
        <strain evidence="14">J.5.4.2-T.3.5.2</strain>
    </source>
</reference>
<evidence type="ECO:0000256" key="6">
    <source>
        <dbReference type="ARBA" id="ARBA00022723"/>
    </source>
</evidence>
<dbReference type="Proteomes" id="UP000671879">
    <property type="component" value="Chromosome"/>
</dbReference>
<evidence type="ECO:0000256" key="11">
    <source>
        <dbReference type="ARBA" id="ARBA00048179"/>
    </source>
</evidence>
<comment type="catalytic activity">
    <reaction evidence="11">
        <text>N(6)-(pyridoxal phosphate)-L-lysyl-[4-amino-5-hydroxymethyl-2-methylpyrimidine phosphate synthase] + L-histidyl-[4-amino-5-hydroxymethyl-2-methylpyrimidine phosphate synthase] + 2 Fe(3+) + 4 H2O = L-lysyl-[4-amino-5-hydroxymethyl-2-methylpyrimidine phosphate synthase] + (2S)-2-amino-5-hydroxy-4-oxopentanoyl-[4-amino-5-hydroxymethyl-2-methylpyrimidine phosphate synthase] + 4-amino-2-methyl-5-(phosphooxymethyl)pyrimidine + 3-oxopropanoate + 2 Fe(2+) + 2 H(+)</text>
        <dbReference type="Rhea" id="RHEA:65756"/>
        <dbReference type="Rhea" id="RHEA-COMP:16892"/>
        <dbReference type="Rhea" id="RHEA-COMP:16893"/>
        <dbReference type="Rhea" id="RHEA-COMP:16894"/>
        <dbReference type="Rhea" id="RHEA-COMP:16895"/>
        <dbReference type="ChEBI" id="CHEBI:15377"/>
        <dbReference type="ChEBI" id="CHEBI:15378"/>
        <dbReference type="ChEBI" id="CHEBI:29033"/>
        <dbReference type="ChEBI" id="CHEBI:29034"/>
        <dbReference type="ChEBI" id="CHEBI:29969"/>
        <dbReference type="ChEBI" id="CHEBI:29979"/>
        <dbReference type="ChEBI" id="CHEBI:33190"/>
        <dbReference type="ChEBI" id="CHEBI:58354"/>
        <dbReference type="ChEBI" id="CHEBI:143915"/>
        <dbReference type="ChEBI" id="CHEBI:157692"/>
    </reaction>
    <physiologicalReaction direction="left-to-right" evidence="11">
        <dbReference type="Rhea" id="RHEA:65757"/>
    </physiologicalReaction>
</comment>
<accession>A0A9Q7ADS4</accession>
<dbReference type="PANTHER" id="PTHR31528:SF1">
    <property type="entry name" value="4-AMINO-5-HYDROXYMETHYL-2-METHYLPYRIMIDINE PHOSPHATE SYNTHASE THI11-RELATED"/>
    <property type="match status" value="1"/>
</dbReference>
<keyword evidence="6" id="KW-0479">Metal-binding</keyword>
<dbReference type="RefSeq" id="WP_274373741.1">
    <property type="nucleotide sequence ID" value="NZ_CP072943.1"/>
</dbReference>
<evidence type="ECO:0000256" key="1">
    <source>
        <dbReference type="ARBA" id="ARBA00003469"/>
    </source>
</evidence>